<reference evidence="5" key="2">
    <citation type="submission" date="2017-05" db="UniProtKB">
        <authorList>
            <consortium name="EnsemblMetazoa"/>
        </authorList>
    </citation>
    <scope>IDENTIFICATION</scope>
</reference>
<name>A0A1X7U9C4_AMPQE</name>
<dbReference type="EnsemblMetazoa" id="Aqu2.1.24253_001">
    <property type="protein sequence ID" value="Aqu2.1.24253_001"/>
    <property type="gene ID" value="Aqu2.1.24253"/>
</dbReference>
<dbReference type="AlphaFoldDB" id="A0A1X7U9C4"/>
<feature type="compositionally biased region" description="Acidic residues" evidence="4">
    <location>
        <begin position="96"/>
        <end position="105"/>
    </location>
</feature>
<dbReference type="Proteomes" id="UP000007879">
    <property type="component" value="Unassembled WGS sequence"/>
</dbReference>
<dbReference type="GO" id="GO:0007186">
    <property type="term" value="P:G protein-coupled receptor signaling pathway"/>
    <property type="evidence" value="ECO:0007669"/>
    <property type="project" value="TreeGrafter"/>
</dbReference>
<dbReference type="GO" id="GO:0005737">
    <property type="term" value="C:cytoplasm"/>
    <property type="evidence" value="ECO:0007669"/>
    <property type="project" value="TreeGrafter"/>
</dbReference>
<evidence type="ECO:0000256" key="1">
    <source>
        <dbReference type="ARBA" id="ARBA00009049"/>
    </source>
</evidence>
<dbReference type="GO" id="GO:0005085">
    <property type="term" value="F:guanyl-nucleotide exchange factor activity"/>
    <property type="evidence" value="ECO:0007669"/>
    <property type="project" value="UniProtKB-KW"/>
</dbReference>
<dbReference type="STRING" id="400682.A0A1X7U9C4"/>
<dbReference type="OrthoDB" id="5585685at2759"/>
<evidence type="ECO:0000256" key="3">
    <source>
        <dbReference type="ARBA" id="ARBA00023186"/>
    </source>
</evidence>
<evidence type="ECO:0000256" key="2">
    <source>
        <dbReference type="ARBA" id="ARBA00022658"/>
    </source>
</evidence>
<keyword evidence="2" id="KW-0344">Guanine-nucleotide releasing factor</keyword>
<keyword evidence="3" id="KW-0143">Chaperone</keyword>
<feature type="compositionally biased region" description="Acidic residues" evidence="4">
    <location>
        <begin position="19"/>
        <end position="28"/>
    </location>
</feature>
<dbReference type="GO" id="GO:0001965">
    <property type="term" value="F:G-protein alpha-subunit binding"/>
    <property type="evidence" value="ECO:0007669"/>
    <property type="project" value="TreeGrafter"/>
</dbReference>
<dbReference type="KEGG" id="aqu:109584246"/>
<comment type="similarity">
    <text evidence="1">Belongs to the synembryn family.</text>
</comment>
<dbReference type="PANTHER" id="PTHR12425:SF5">
    <property type="entry name" value="SYNEMBRYN"/>
    <property type="match status" value="1"/>
</dbReference>
<evidence type="ECO:0000313" key="6">
    <source>
        <dbReference type="Proteomes" id="UP000007879"/>
    </source>
</evidence>
<feature type="region of interest" description="Disordered" evidence="4">
    <location>
        <begin position="75"/>
        <end position="105"/>
    </location>
</feature>
<keyword evidence="6" id="KW-1185">Reference proteome</keyword>
<dbReference type="EnsemblMetazoa" id="XM_019999934.1">
    <property type="protein sequence ID" value="XP_019855493.1"/>
    <property type="gene ID" value="LOC109584246"/>
</dbReference>
<accession>A0A1X7U9C4</accession>
<dbReference type="Pfam" id="PF10165">
    <property type="entry name" value="Ric8"/>
    <property type="match status" value="1"/>
</dbReference>
<evidence type="ECO:0000256" key="4">
    <source>
        <dbReference type="SAM" id="MobiDB-lite"/>
    </source>
</evidence>
<reference evidence="6" key="1">
    <citation type="journal article" date="2010" name="Nature">
        <title>The Amphimedon queenslandica genome and the evolution of animal complexity.</title>
        <authorList>
            <person name="Srivastava M."/>
            <person name="Simakov O."/>
            <person name="Chapman J."/>
            <person name="Fahey B."/>
            <person name="Gauthier M.E."/>
            <person name="Mitros T."/>
            <person name="Richards G.S."/>
            <person name="Conaco C."/>
            <person name="Dacre M."/>
            <person name="Hellsten U."/>
            <person name="Larroux C."/>
            <person name="Putnam N.H."/>
            <person name="Stanke M."/>
            <person name="Adamska M."/>
            <person name="Darling A."/>
            <person name="Degnan S.M."/>
            <person name="Oakley T.H."/>
            <person name="Plachetzki D.C."/>
            <person name="Zhai Y."/>
            <person name="Adamski M."/>
            <person name="Calcino A."/>
            <person name="Cummins S.F."/>
            <person name="Goodstein D.M."/>
            <person name="Harris C."/>
            <person name="Jackson D.J."/>
            <person name="Leys S.P."/>
            <person name="Shu S."/>
            <person name="Woodcroft B.J."/>
            <person name="Vervoort M."/>
            <person name="Kosik K.S."/>
            <person name="Manning G."/>
            <person name="Degnan B.M."/>
            <person name="Rokhsar D.S."/>
        </authorList>
    </citation>
    <scope>NUCLEOTIDE SEQUENCE [LARGE SCALE GENOMIC DNA]</scope>
</reference>
<protein>
    <submittedName>
        <fullName evidence="5">Uncharacterized protein</fullName>
    </submittedName>
</protein>
<sequence>MSRGLLGGGTSPGQSNYSSDEEDSDTEEYMQSKLDMMTGGPAKDGASALEGMTDEEKEKEARELHDLIQKLNEKGIIQMAPLGSDNQPIKLPPPPPDDDNDSDPE</sequence>
<feature type="compositionally biased region" description="Gly residues" evidence="4">
    <location>
        <begin position="1"/>
        <end position="11"/>
    </location>
</feature>
<proteinExistence type="inferred from homology"/>
<gene>
    <name evidence="5" type="primary">109584246</name>
</gene>
<feature type="region of interest" description="Disordered" evidence="4">
    <location>
        <begin position="1"/>
        <end position="62"/>
    </location>
</feature>
<evidence type="ECO:0000313" key="5">
    <source>
        <dbReference type="EnsemblMetazoa" id="Aqu2.1.24253_001"/>
    </source>
</evidence>
<dbReference type="InParanoid" id="A0A1X7U9C4"/>
<dbReference type="PANTHER" id="PTHR12425">
    <property type="entry name" value="SYNEMBRYN"/>
    <property type="match status" value="1"/>
</dbReference>
<dbReference type="InterPro" id="IPR019318">
    <property type="entry name" value="Gua_nucleotide_exch_fac_Ric8"/>
</dbReference>
<organism evidence="5">
    <name type="scientific">Amphimedon queenslandica</name>
    <name type="common">Sponge</name>
    <dbReference type="NCBI Taxonomy" id="400682"/>
    <lineage>
        <taxon>Eukaryota</taxon>
        <taxon>Metazoa</taxon>
        <taxon>Porifera</taxon>
        <taxon>Demospongiae</taxon>
        <taxon>Heteroscleromorpha</taxon>
        <taxon>Haplosclerida</taxon>
        <taxon>Niphatidae</taxon>
        <taxon>Amphimedon</taxon>
    </lineage>
</organism>